<evidence type="ECO:0000313" key="2">
    <source>
        <dbReference type="Proteomes" id="UP001183414"/>
    </source>
</evidence>
<comment type="caution">
    <text evidence="1">The sequence shown here is derived from an EMBL/GenBank/DDBJ whole genome shotgun (WGS) entry which is preliminary data.</text>
</comment>
<organism evidence="1 2">
    <name type="scientific">Streptomyces hazeniae</name>
    <dbReference type="NCBI Taxonomy" id="3075538"/>
    <lineage>
        <taxon>Bacteria</taxon>
        <taxon>Bacillati</taxon>
        <taxon>Actinomycetota</taxon>
        <taxon>Actinomycetes</taxon>
        <taxon>Kitasatosporales</taxon>
        <taxon>Streptomycetaceae</taxon>
        <taxon>Streptomyces</taxon>
    </lineage>
</organism>
<sequence>MNVVDHIYFGIVTRDGGRYRARVEVADHPDVVVVSDSDHSLTDDVSVEIAGLVGAEPDDIGVHLFGHHGGDGTPVYAGAAVFDGSLWVTRFPAQEDLPHALSVPPTPTYESAAARVRQALAAAVRRPEADLDVEFFEIVPRQEGTATEGGAPEA</sequence>
<keyword evidence="2" id="KW-1185">Reference proteome</keyword>
<protein>
    <submittedName>
        <fullName evidence="1">Uncharacterized protein</fullName>
    </submittedName>
</protein>
<gene>
    <name evidence="1" type="ORF">RM572_04875</name>
</gene>
<name>A0ABU2NMY6_9ACTN</name>
<accession>A0ABU2NMY6</accession>
<proteinExistence type="predicted"/>
<reference evidence="2" key="1">
    <citation type="submission" date="2023-07" db="EMBL/GenBank/DDBJ databases">
        <title>30 novel species of actinomycetes from the DSMZ collection.</title>
        <authorList>
            <person name="Nouioui I."/>
        </authorList>
    </citation>
    <scope>NUCLEOTIDE SEQUENCE [LARGE SCALE GENOMIC DNA]</scope>
    <source>
        <strain evidence="2">DSM 42041</strain>
    </source>
</reference>
<dbReference type="RefSeq" id="WP_311672013.1">
    <property type="nucleotide sequence ID" value="NZ_JAVREQ010000002.1"/>
</dbReference>
<evidence type="ECO:0000313" key="1">
    <source>
        <dbReference type="EMBL" id="MDT0378109.1"/>
    </source>
</evidence>
<dbReference type="Proteomes" id="UP001183414">
    <property type="component" value="Unassembled WGS sequence"/>
</dbReference>
<dbReference type="EMBL" id="JAVREQ010000002">
    <property type="protein sequence ID" value="MDT0378109.1"/>
    <property type="molecule type" value="Genomic_DNA"/>
</dbReference>